<evidence type="ECO:0000313" key="3">
    <source>
        <dbReference type="EMBL" id="MBB5377304.1"/>
    </source>
</evidence>
<dbReference type="AlphaFoldDB" id="A0A7W8KFL8"/>
<evidence type="ECO:0000313" key="4">
    <source>
        <dbReference type="Proteomes" id="UP000539473"/>
    </source>
</evidence>
<evidence type="ECO:0000313" key="5">
    <source>
        <dbReference type="Proteomes" id="UP000619376"/>
    </source>
</evidence>
<dbReference type="RefSeq" id="WP_184112706.1">
    <property type="nucleotide sequence ID" value="NZ_BNAJ01000006.1"/>
</dbReference>
<evidence type="ECO:0000256" key="1">
    <source>
        <dbReference type="SAM" id="Phobius"/>
    </source>
</evidence>
<reference evidence="5" key="2">
    <citation type="journal article" date="2019" name="Int. J. Syst. Evol. Microbiol.">
        <title>The Global Catalogue of Microorganisms (GCM) 10K type strain sequencing project: providing services to taxonomists for standard genome sequencing and annotation.</title>
        <authorList>
            <consortium name="The Broad Institute Genomics Platform"/>
            <consortium name="The Broad Institute Genome Sequencing Center for Infectious Disease"/>
            <person name="Wu L."/>
            <person name="Ma J."/>
        </authorList>
    </citation>
    <scope>NUCLEOTIDE SEQUENCE [LARGE SCALE GENOMIC DNA]</scope>
    <source>
        <strain evidence="5">CGMCC 1.18437</strain>
    </source>
</reference>
<gene>
    <name evidence="2" type="ORF">GCM10017781_24700</name>
    <name evidence="3" type="ORF">HNQ07_002777</name>
</gene>
<keyword evidence="1" id="KW-1133">Transmembrane helix</keyword>
<reference evidence="3 4" key="3">
    <citation type="submission" date="2020-08" db="EMBL/GenBank/DDBJ databases">
        <title>Genomic Encyclopedia of Type Strains, Phase IV (KMG-IV): sequencing the most valuable type-strain genomes for metagenomic binning, comparative biology and taxonomic classification.</title>
        <authorList>
            <person name="Goeker M."/>
        </authorList>
    </citation>
    <scope>NUCLEOTIDE SEQUENCE [LARGE SCALE GENOMIC DNA]</scope>
    <source>
        <strain evidence="3 4">DSM 27521</strain>
    </source>
</reference>
<evidence type="ECO:0008006" key="6">
    <source>
        <dbReference type="Google" id="ProtNLM"/>
    </source>
</evidence>
<feature type="transmembrane region" description="Helical" evidence="1">
    <location>
        <begin position="114"/>
        <end position="137"/>
    </location>
</feature>
<dbReference type="EMBL" id="BNAJ01000006">
    <property type="protein sequence ID" value="GHF47501.1"/>
    <property type="molecule type" value="Genomic_DNA"/>
</dbReference>
<dbReference type="EMBL" id="JACHFK010000006">
    <property type="protein sequence ID" value="MBB5377304.1"/>
    <property type="molecule type" value="Genomic_DNA"/>
</dbReference>
<proteinExistence type="predicted"/>
<feature type="transmembrane region" description="Helical" evidence="1">
    <location>
        <begin position="87"/>
        <end position="108"/>
    </location>
</feature>
<keyword evidence="5" id="KW-1185">Reference proteome</keyword>
<dbReference type="Proteomes" id="UP000539473">
    <property type="component" value="Unassembled WGS sequence"/>
</dbReference>
<reference evidence="2" key="1">
    <citation type="journal article" date="2014" name="Int. J. Syst. Evol. Microbiol.">
        <title>Complete genome of a new Firmicutes species belonging to the dominant human colonic microbiota ('Ruminococcus bicirculans') reveals two chromosomes and a selective capacity to utilize plant glucans.</title>
        <authorList>
            <consortium name="NISC Comparative Sequencing Program"/>
            <person name="Wegmann U."/>
            <person name="Louis P."/>
            <person name="Goesmann A."/>
            <person name="Henrissat B."/>
            <person name="Duncan S.H."/>
            <person name="Flint H.J."/>
        </authorList>
    </citation>
    <scope>NUCLEOTIDE SEQUENCE</scope>
    <source>
        <strain evidence="2">CGMCC 1.18437</strain>
    </source>
</reference>
<feature type="transmembrane region" description="Helical" evidence="1">
    <location>
        <begin position="12"/>
        <end position="31"/>
    </location>
</feature>
<evidence type="ECO:0000313" key="2">
    <source>
        <dbReference type="EMBL" id="GHF47501.1"/>
    </source>
</evidence>
<comment type="caution">
    <text evidence="3">The sequence shown here is derived from an EMBL/GenBank/DDBJ whole genome shotgun (WGS) entry which is preliminary data.</text>
</comment>
<reference evidence="2" key="4">
    <citation type="submission" date="2024-05" db="EMBL/GenBank/DDBJ databases">
        <authorList>
            <person name="Sun Q."/>
            <person name="Zhou Y."/>
        </authorList>
    </citation>
    <scope>NUCLEOTIDE SEQUENCE</scope>
    <source>
        <strain evidence="2">CGMCC 1.18437</strain>
    </source>
</reference>
<sequence length="168" mass="18153">MADASLEVLTSMITPAVLISGAGTLLMSTSTRVGRATDRVRQLTARFKVLVSEQGRTEPLAREEKQMIMRQLPRLARRSQLLTRAMTAMYIAVALLVLTSILIGAASLSRLSFGLVPVLMAILGAASLAIGALILTFEMRLSARTTKEEMGFLVGLGKHYAGLYADRD</sequence>
<keyword evidence="1" id="KW-0812">Transmembrane</keyword>
<accession>A0A7W8KFL8</accession>
<dbReference type="InterPro" id="IPR021279">
    <property type="entry name" value="DUF2721"/>
</dbReference>
<name>A0A7W8KFL8_9DEIO</name>
<dbReference type="Proteomes" id="UP000619376">
    <property type="component" value="Unassembled WGS sequence"/>
</dbReference>
<organism evidence="3 4">
    <name type="scientific">Deinococcus metalli</name>
    <dbReference type="NCBI Taxonomy" id="1141878"/>
    <lineage>
        <taxon>Bacteria</taxon>
        <taxon>Thermotogati</taxon>
        <taxon>Deinococcota</taxon>
        <taxon>Deinococci</taxon>
        <taxon>Deinococcales</taxon>
        <taxon>Deinococcaceae</taxon>
        <taxon>Deinococcus</taxon>
    </lineage>
</organism>
<protein>
    <recommendedName>
        <fullName evidence="6">DUF2721 domain-containing protein</fullName>
    </recommendedName>
</protein>
<dbReference type="Pfam" id="PF11026">
    <property type="entry name" value="DUF2721"/>
    <property type="match status" value="1"/>
</dbReference>
<keyword evidence="1" id="KW-0472">Membrane</keyword>